<accession>A0A5B8IER5</accession>
<dbReference type="EMBL" id="MK250085">
    <property type="protein sequence ID" value="QDY51758.1"/>
    <property type="molecule type" value="Genomic_DNA"/>
</dbReference>
<reference evidence="1" key="1">
    <citation type="submission" date="2018-11" db="EMBL/GenBank/DDBJ databases">
        <title>A distinct lineage of giant viruses engineers rhodopsin photosystems in predatory marine eukaryotes.</title>
        <authorList>
            <person name="Needham D.M."/>
            <person name="Yoshizawa S."/>
            <person name="Hosaka T."/>
            <person name="Poirier C."/>
            <person name="Choi C.-J."/>
            <person name="Hehenberger E."/>
            <person name="Irwin N.A.T."/>
            <person name="Wilken S."/>
            <person name="Yung C.-M."/>
            <person name="Bachy C."/>
            <person name="Kurihara R."/>
            <person name="Nakajima Y."/>
            <person name="Kojima K."/>
            <person name="Kimura-Someya T."/>
            <person name="Leonard G."/>
            <person name="Malmstrom R.R."/>
            <person name="Mende D."/>
            <person name="Olson D.K."/>
            <person name="Sudo Y."/>
            <person name="Sudek S."/>
            <person name="Richards T.A."/>
            <person name="DeLong E.F."/>
            <person name="Keeling P.J."/>
            <person name="Santoro A.E."/>
            <person name="Shirouzu M."/>
            <person name="Iwasaki W."/>
            <person name="Worden A.Z."/>
        </authorList>
    </citation>
    <scope>NUCLEOTIDE SEQUENCE</scope>
</reference>
<proteinExistence type="predicted"/>
<sequence>MLSVSKQNEINSNFIKIFKNMVEKNRIDPNILLDNFYEFEKKDIDDVKTKNIIKSMIDIPYYENNQNVNLLRKFKILKDTLHNLIDELLMLRLKNLRK</sequence>
<organism evidence="1">
    <name type="scientific">Mimiviridae sp. ChoanoV1</name>
    <dbReference type="NCBI Taxonomy" id="2596887"/>
    <lineage>
        <taxon>Viruses</taxon>
        <taxon>Varidnaviria</taxon>
        <taxon>Bamfordvirae</taxon>
        <taxon>Nucleocytoviricota</taxon>
        <taxon>Megaviricetes</taxon>
        <taxon>Imitervirales</taxon>
        <taxon>Schizomimiviridae</taxon>
    </lineage>
</organism>
<evidence type="ECO:0000313" key="1">
    <source>
        <dbReference type="EMBL" id="QDY51758.1"/>
    </source>
</evidence>
<protein>
    <submittedName>
        <fullName evidence="1">Uncharacterized protein</fullName>
    </submittedName>
</protein>
<name>A0A5B8IER5_9VIRU</name>
<gene>
    <name evidence="1" type="ORF">1_143</name>
</gene>